<accession>A0AAW5EQD3</accession>
<evidence type="ECO:0000313" key="2">
    <source>
        <dbReference type="Proteomes" id="UP001202887"/>
    </source>
</evidence>
<dbReference type="RefSeq" id="WP_247066010.1">
    <property type="nucleotide sequence ID" value="NZ_JAIBCX010000003.1"/>
</dbReference>
<organism evidence="1 2">
    <name type="scientific">Novacetimonas hansenii</name>
    <name type="common">Komagataeibacter hansenii</name>
    <dbReference type="NCBI Taxonomy" id="436"/>
    <lineage>
        <taxon>Bacteria</taxon>
        <taxon>Pseudomonadati</taxon>
        <taxon>Pseudomonadota</taxon>
        <taxon>Alphaproteobacteria</taxon>
        <taxon>Acetobacterales</taxon>
        <taxon>Acetobacteraceae</taxon>
        <taxon>Novacetimonas</taxon>
    </lineage>
</organism>
<gene>
    <name evidence="1" type="ORF">K1W68_01510</name>
</gene>
<dbReference type="AlphaFoldDB" id="A0AAW5EQD3"/>
<proteinExistence type="predicted"/>
<name>A0AAW5EQD3_NOVHA</name>
<dbReference type="EMBL" id="JAIBCX010000003">
    <property type="protein sequence ID" value="MCJ8352684.1"/>
    <property type="molecule type" value="Genomic_DNA"/>
</dbReference>
<dbReference type="Proteomes" id="UP001202887">
    <property type="component" value="Unassembled WGS sequence"/>
</dbReference>
<evidence type="ECO:0000313" key="1">
    <source>
        <dbReference type="EMBL" id="MCJ8352684.1"/>
    </source>
</evidence>
<sequence>MGAARKIELSLRQLLHLPTKSPDLSFSPITACLFYGLRQTGRGYASGLYFSITGGRGGGVQGLTACRPLSPESLFENNSLIKNKKSFWVPPFFKKAASSEAFWKKLHQKFL</sequence>
<reference evidence="1" key="2">
    <citation type="submission" date="2022-03" db="EMBL/GenBank/DDBJ databases">
        <authorList>
            <person name="Ryngajllo M."/>
            <person name="Jacek P."/>
            <person name="Kubiak K."/>
        </authorList>
    </citation>
    <scope>NUCLEOTIDE SEQUENCE</scope>
    <source>
        <strain evidence="1">SI1</strain>
    </source>
</reference>
<reference evidence="1" key="1">
    <citation type="journal article" date="2021" name="Polymers (Basel)">
        <title>Highly Stretchable Bacterial Cellulose Produced by Komagataeibacter hansenii SI1.</title>
        <authorList>
            <person name="Cielecka I."/>
            <person name="Ryngajllo M."/>
            <person name="Maniukiewicz W."/>
            <person name="Bielecki S."/>
        </authorList>
    </citation>
    <scope>NUCLEOTIDE SEQUENCE</scope>
    <source>
        <strain evidence="1">SI1</strain>
    </source>
</reference>
<protein>
    <submittedName>
        <fullName evidence="1">Uncharacterized protein</fullName>
    </submittedName>
</protein>
<comment type="caution">
    <text evidence="1">The sequence shown here is derived from an EMBL/GenBank/DDBJ whole genome shotgun (WGS) entry which is preliminary data.</text>
</comment>